<name>A0A2S7F757_CLOBU</name>
<feature type="domain" description="CAAX prenyl protease 2/Lysostaphin resistance protein A-like" evidence="2">
    <location>
        <begin position="129"/>
        <end position="218"/>
    </location>
</feature>
<sequence>MKTHENRTLNDMMWLKIILILAAFFIQFVTIAIIFNPSSDEYIKMRIANFLIKIIIIITTCVFTKYIDKRNLSFLGIKFEKNRSIKLFGIGCIIVLCQLTIIDTITYFLKFVEKGYFNFSFKILFMGIGIFAIHTIFTGISEEMLFRGYILGNLLTRYSEFKGVIISSILFTVIHVSSQQTIIDYLDIFLMGIILAELFLISGSLYLPIGVHFISDFIQEEIFRVIAVNENPYAVIKFNITNDVLINGSTIGSKIEILFVISEIIILMFIYNYNKKFNIANMSKP</sequence>
<organism evidence="3 4">
    <name type="scientific">Clostridium butyricum</name>
    <dbReference type="NCBI Taxonomy" id="1492"/>
    <lineage>
        <taxon>Bacteria</taxon>
        <taxon>Bacillati</taxon>
        <taxon>Bacillota</taxon>
        <taxon>Clostridia</taxon>
        <taxon>Eubacteriales</taxon>
        <taxon>Clostridiaceae</taxon>
        <taxon>Clostridium</taxon>
    </lineage>
</organism>
<feature type="transmembrane region" description="Helical" evidence="1">
    <location>
        <begin position="121"/>
        <end position="141"/>
    </location>
</feature>
<keyword evidence="1" id="KW-0472">Membrane</keyword>
<dbReference type="Proteomes" id="UP000238081">
    <property type="component" value="Unassembled WGS sequence"/>
</dbReference>
<keyword evidence="1" id="KW-1133">Transmembrane helix</keyword>
<evidence type="ECO:0000313" key="4">
    <source>
        <dbReference type="Proteomes" id="UP000238081"/>
    </source>
</evidence>
<accession>A0A2S7F757</accession>
<evidence type="ECO:0000259" key="2">
    <source>
        <dbReference type="Pfam" id="PF02517"/>
    </source>
</evidence>
<dbReference type="GO" id="GO:0004175">
    <property type="term" value="F:endopeptidase activity"/>
    <property type="evidence" value="ECO:0007669"/>
    <property type="project" value="UniProtKB-ARBA"/>
</dbReference>
<dbReference type="GO" id="GO:0080120">
    <property type="term" value="P:CAAX-box protein maturation"/>
    <property type="evidence" value="ECO:0007669"/>
    <property type="project" value="UniProtKB-ARBA"/>
</dbReference>
<dbReference type="RefSeq" id="WP_043662317.1">
    <property type="nucleotide sequence ID" value="NZ_JSEG01000003.1"/>
</dbReference>
<dbReference type="PANTHER" id="PTHR39430">
    <property type="entry name" value="MEMBRANE-ASSOCIATED PROTEASE-RELATED"/>
    <property type="match status" value="1"/>
</dbReference>
<gene>
    <name evidence="3" type="ORF">AWN73_17605</name>
</gene>
<dbReference type="InterPro" id="IPR003675">
    <property type="entry name" value="Rce1/LyrA-like_dom"/>
</dbReference>
<comment type="caution">
    <text evidence="3">The sequence shown here is derived from an EMBL/GenBank/DDBJ whole genome shotgun (WGS) entry which is preliminary data.</text>
</comment>
<dbReference type="EMBL" id="LRDH01000131">
    <property type="protein sequence ID" value="PPV12869.1"/>
    <property type="molecule type" value="Genomic_DNA"/>
</dbReference>
<dbReference type="AlphaFoldDB" id="A0A2S7F757"/>
<dbReference type="PANTHER" id="PTHR39430:SF1">
    <property type="entry name" value="PROTEASE"/>
    <property type="match status" value="1"/>
</dbReference>
<reference evidence="3 4" key="1">
    <citation type="submission" date="2016-01" db="EMBL/GenBank/DDBJ databases">
        <title>Characterization of the Clostridium difficile lineages that are prevalent in Hong Kong and China.</title>
        <authorList>
            <person name="Kwok J.S.-L."/>
            <person name="Lam W.-Y."/>
            <person name="Ip M."/>
            <person name="Chan T.-F."/>
            <person name="Hawkey P.M."/>
            <person name="Tsui S.K.-W."/>
        </authorList>
    </citation>
    <scope>NUCLEOTIDE SEQUENCE [LARGE SCALE GENOMIC DNA]</scope>
    <source>
        <strain evidence="3 4">300064</strain>
    </source>
</reference>
<dbReference type="Pfam" id="PF02517">
    <property type="entry name" value="Rce1-like"/>
    <property type="match status" value="1"/>
</dbReference>
<feature type="transmembrane region" description="Helical" evidence="1">
    <location>
        <begin position="47"/>
        <end position="67"/>
    </location>
</feature>
<feature type="transmembrane region" description="Helical" evidence="1">
    <location>
        <begin position="257"/>
        <end position="274"/>
    </location>
</feature>
<keyword evidence="1" id="KW-0812">Transmembrane</keyword>
<protein>
    <recommendedName>
        <fullName evidence="2">CAAX prenyl protease 2/Lysostaphin resistance protein A-like domain-containing protein</fullName>
    </recommendedName>
</protein>
<evidence type="ECO:0000256" key="1">
    <source>
        <dbReference type="SAM" id="Phobius"/>
    </source>
</evidence>
<proteinExistence type="predicted"/>
<feature type="transmembrane region" description="Helical" evidence="1">
    <location>
        <begin position="87"/>
        <end position="109"/>
    </location>
</feature>
<feature type="transmembrane region" description="Helical" evidence="1">
    <location>
        <begin position="12"/>
        <end position="35"/>
    </location>
</feature>
<evidence type="ECO:0000313" key="3">
    <source>
        <dbReference type="EMBL" id="PPV12869.1"/>
    </source>
</evidence>
<feature type="transmembrane region" description="Helical" evidence="1">
    <location>
        <begin position="185"/>
        <end position="207"/>
    </location>
</feature>